<keyword evidence="3" id="KW-1185">Reference proteome</keyword>
<dbReference type="EMBL" id="BGPR01030407">
    <property type="protein sequence ID" value="GBO02920.1"/>
    <property type="molecule type" value="Genomic_DNA"/>
</dbReference>
<gene>
    <name evidence="2" type="ORF">AVEN_26938_1</name>
</gene>
<dbReference type="AlphaFoldDB" id="A0A4Y2TU13"/>
<dbReference type="Proteomes" id="UP000499080">
    <property type="component" value="Unassembled WGS sequence"/>
</dbReference>
<dbReference type="GO" id="GO:0046983">
    <property type="term" value="F:protein dimerization activity"/>
    <property type="evidence" value="ECO:0007669"/>
    <property type="project" value="InterPro"/>
</dbReference>
<reference evidence="2 3" key="1">
    <citation type="journal article" date="2019" name="Sci. Rep.">
        <title>Orb-weaving spider Araneus ventricosus genome elucidates the spidroin gene catalogue.</title>
        <authorList>
            <person name="Kono N."/>
            <person name="Nakamura H."/>
            <person name="Ohtoshi R."/>
            <person name="Moran D.A.P."/>
            <person name="Shinohara A."/>
            <person name="Yoshida Y."/>
            <person name="Fujiwara M."/>
            <person name="Mori M."/>
            <person name="Tomita M."/>
            <person name="Arakawa K."/>
        </authorList>
    </citation>
    <scope>NUCLEOTIDE SEQUENCE [LARGE SCALE GENOMIC DNA]</scope>
</reference>
<dbReference type="Pfam" id="PF05699">
    <property type="entry name" value="Dimer_Tnp_hAT"/>
    <property type="match status" value="1"/>
</dbReference>
<comment type="caution">
    <text evidence="2">The sequence shown here is derived from an EMBL/GenBank/DDBJ whole genome shotgun (WGS) entry which is preliminary data.</text>
</comment>
<feature type="domain" description="HAT C-terminal dimerisation" evidence="1">
    <location>
        <begin position="40"/>
        <end position="87"/>
    </location>
</feature>
<proteinExistence type="predicted"/>
<dbReference type="OrthoDB" id="6599302at2759"/>
<name>A0A4Y2TU13_ARAVE</name>
<sequence length="105" mass="12012">MREKHLHLILNDGVHNDVNGFQLHQEILVTLILIPAKVTSLLEILTFLNLSNAAENFPIFLLALRIFLPVPLTIAATERIFSTLRLIENDHHDQEATSRFSNYIN</sequence>
<accession>A0A4Y2TU13</accession>
<protein>
    <recommendedName>
        <fullName evidence="1">HAT C-terminal dimerisation domain-containing protein</fullName>
    </recommendedName>
</protein>
<evidence type="ECO:0000313" key="2">
    <source>
        <dbReference type="EMBL" id="GBO02920.1"/>
    </source>
</evidence>
<evidence type="ECO:0000259" key="1">
    <source>
        <dbReference type="Pfam" id="PF05699"/>
    </source>
</evidence>
<dbReference type="InterPro" id="IPR008906">
    <property type="entry name" value="HATC_C_dom"/>
</dbReference>
<organism evidence="2 3">
    <name type="scientific">Araneus ventricosus</name>
    <name type="common">Orbweaver spider</name>
    <name type="synonym">Epeira ventricosa</name>
    <dbReference type="NCBI Taxonomy" id="182803"/>
    <lineage>
        <taxon>Eukaryota</taxon>
        <taxon>Metazoa</taxon>
        <taxon>Ecdysozoa</taxon>
        <taxon>Arthropoda</taxon>
        <taxon>Chelicerata</taxon>
        <taxon>Arachnida</taxon>
        <taxon>Araneae</taxon>
        <taxon>Araneomorphae</taxon>
        <taxon>Entelegynae</taxon>
        <taxon>Araneoidea</taxon>
        <taxon>Araneidae</taxon>
        <taxon>Araneus</taxon>
    </lineage>
</organism>
<evidence type="ECO:0000313" key="3">
    <source>
        <dbReference type="Proteomes" id="UP000499080"/>
    </source>
</evidence>